<dbReference type="InterPro" id="IPR038122">
    <property type="entry name" value="PFU_sf"/>
</dbReference>
<sequence length="345" mass="39251">MLSVVEAHFGSELKFVSAADGAALYRLKFEEIYASLWRPLPRGGAPPPDFPPPPEEMRLGTLAGAAILEVELCDREAVRRRVRALHGRLNNIERLKCRGLEALDQQQREKANQEGELRSSLAKLERQLEMLEQPEALVFEITSAWGSHLLEIRAGGSCREVARRFIRDHNMDMPLAQPLAERMQQRLRASTLNNSPGDAPLPAAPKRHGPKPKVIDLGDKDAVRRRVRALQKKLREIEKLKTCSALIVDQLQQEKLDSEAEVRHQCAVLERELDLLERLPKMVFDVETDTGVRYIEFREGDDCLDLALRFCQDHGLDEELVEPLADHMDQRLRDQAVLQCQEAEE</sequence>
<evidence type="ECO:0000256" key="2">
    <source>
        <dbReference type="SAM" id="MobiDB-lite"/>
    </source>
</evidence>
<feature type="region of interest" description="Disordered" evidence="2">
    <location>
        <begin position="191"/>
        <end position="215"/>
    </location>
</feature>
<dbReference type="Gene3D" id="3.10.20.870">
    <property type="entry name" value="PFU (PLAA family ubiquitin binding), C-terminal domain"/>
    <property type="match status" value="1"/>
</dbReference>
<protein>
    <submittedName>
        <fullName evidence="3">Uncharacterized protein</fullName>
    </submittedName>
</protein>
<name>A0A7S1R7Q7_ALECA</name>
<dbReference type="AlphaFoldDB" id="A0A7S1R7Q7"/>
<keyword evidence="1" id="KW-0175">Coiled coil</keyword>
<evidence type="ECO:0000313" key="3">
    <source>
        <dbReference type="EMBL" id="CAD9158915.1"/>
    </source>
</evidence>
<dbReference type="EMBL" id="HBGE01059591">
    <property type="protein sequence ID" value="CAD9158915.1"/>
    <property type="molecule type" value="Transcribed_RNA"/>
</dbReference>
<accession>A0A7S1R7Q7</accession>
<feature type="coiled-coil region" evidence="1">
    <location>
        <begin position="220"/>
        <end position="279"/>
    </location>
</feature>
<organism evidence="3">
    <name type="scientific">Alexandrium catenella</name>
    <name type="common">Red tide dinoflagellate</name>
    <name type="synonym">Gonyaulax catenella</name>
    <dbReference type="NCBI Taxonomy" id="2925"/>
    <lineage>
        <taxon>Eukaryota</taxon>
        <taxon>Sar</taxon>
        <taxon>Alveolata</taxon>
        <taxon>Dinophyceae</taxon>
        <taxon>Gonyaulacales</taxon>
        <taxon>Pyrocystaceae</taxon>
        <taxon>Alexandrium</taxon>
    </lineage>
</organism>
<proteinExistence type="predicted"/>
<reference evidence="3" key="1">
    <citation type="submission" date="2021-01" db="EMBL/GenBank/DDBJ databases">
        <authorList>
            <person name="Corre E."/>
            <person name="Pelletier E."/>
            <person name="Niang G."/>
            <person name="Scheremetjew M."/>
            <person name="Finn R."/>
            <person name="Kale V."/>
            <person name="Holt S."/>
            <person name="Cochrane G."/>
            <person name="Meng A."/>
            <person name="Brown T."/>
            <person name="Cohen L."/>
        </authorList>
    </citation>
    <scope>NUCLEOTIDE SEQUENCE</scope>
    <source>
        <strain evidence="3">OF101</strain>
    </source>
</reference>
<gene>
    <name evidence="3" type="ORF">ACAT0790_LOCUS35680</name>
</gene>
<evidence type="ECO:0000256" key="1">
    <source>
        <dbReference type="SAM" id="Coils"/>
    </source>
</evidence>